<evidence type="ECO:0000256" key="10">
    <source>
        <dbReference type="ARBA" id="ARBA00023170"/>
    </source>
</evidence>
<keyword evidence="8" id="KW-0406">Ion transport</keyword>
<dbReference type="EMBL" id="ABJB010725005">
    <property type="status" value="NOT_ANNOTATED_CDS"/>
    <property type="molecule type" value="Genomic_DNA"/>
</dbReference>
<dbReference type="VEuPathDB" id="VectorBase:ISCP_011381"/>
<dbReference type="Pfam" id="PF00060">
    <property type="entry name" value="Lig_chan"/>
    <property type="match status" value="1"/>
</dbReference>
<feature type="transmembrane region" description="Helical" evidence="19">
    <location>
        <begin position="464"/>
        <end position="485"/>
    </location>
</feature>
<evidence type="ECO:0000256" key="2">
    <source>
        <dbReference type="ARBA" id="ARBA00022448"/>
    </source>
</evidence>
<dbReference type="EMBL" id="ABJB010995012">
    <property type="status" value="NOT_ANNOTATED_CDS"/>
    <property type="molecule type" value="Genomic_DNA"/>
</dbReference>
<evidence type="ECO:0000313" key="24">
    <source>
        <dbReference type="Proteomes" id="UP000001555"/>
    </source>
</evidence>
<evidence type="ECO:0000256" key="14">
    <source>
        <dbReference type="ARBA" id="ARBA00023303"/>
    </source>
</evidence>
<keyword evidence="2" id="KW-0813">Transport</keyword>
<keyword evidence="13" id="KW-1071">Ligand-gated ion channel</keyword>
<feature type="site" description="Interaction with the cone snail toxin Con-ikot-ikot" evidence="17">
    <location>
        <position position="607"/>
    </location>
</feature>
<feature type="non-terminal residue" evidence="22">
    <location>
        <position position="760"/>
    </location>
</feature>
<dbReference type="Gene3D" id="3.40.190.10">
    <property type="entry name" value="Periplasmic binding protein-like II"/>
    <property type="match status" value="2"/>
</dbReference>
<keyword evidence="6 19" id="KW-1133">Transmembrane helix</keyword>
<keyword evidence="11" id="KW-0325">Glycoprotein</keyword>
<keyword evidence="7" id="KW-0770">Synapse</keyword>
<gene>
    <name evidence="22" type="ORF">IscW_ISCW001842</name>
</gene>
<name>B7P9I5_IXOSC</name>
<keyword evidence="18" id="KW-1015">Disulfide bond</keyword>
<dbReference type="Gene3D" id="1.10.287.70">
    <property type="match status" value="1"/>
</dbReference>
<evidence type="ECO:0000313" key="23">
    <source>
        <dbReference type="EnsemblMetazoa" id="ISCW001842-PA"/>
    </source>
</evidence>
<reference evidence="23" key="2">
    <citation type="submission" date="2020-05" db="UniProtKB">
        <authorList>
            <consortium name="EnsemblMetazoa"/>
        </authorList>
    </citation>
    <scope>IDENTIFICATION</scope>
    <source>
        <strain evidence="23">wikel</strain>
    </source>
</reference>
<dbReference type="EMBL" id="ABJB010098691">
    <property type="status" value="NOT_ANNOTATED_CDS"/>
    <property type="molecule type" value="Genomic_DNA"/>
</dbReference>
<dbReference type="Pfam" id="PF10613">
    <property type="entry name" value="Lig_chan-Glu_bd"/>
    <property type="match status" value="1"/>
</dbReference>
<dbReference type="InterPro" id="IPR001828">
    <property type="entry name" value="ANF_lig-bd_rcpt"/>
</dbReference>
<accession>B7P9I5</accession>
<dbReference type="GO" id="GO:0050804">
    <property type="term" value="P:modulation of chemical synaptic transmission"/>
    <property type="evidence" value="ECO:0000318"/>
    <property type="project" value="GO_Central"/>
</dbReference>
<keyword evidence="10 22" id="KW-0675">Receptor</keyword>
<dbReference type="InterPro" id="IPR001508">
    <property type="entry name" value="Iono_Glu_rcpt_met"/>
</dbReference>
<dbReference type="EMBL" id="ABJB010386534">
    <property type="status" value="NOT_ANNOTATED_CDS"/>
    <property type="molecule type" value="Genomic_DNA"/>
</dbReference>
<evidence type="ECO:0000256" key="8">
    <source>
        <dbReference type="ARBA" id="ARBA00023065"/>
    </source>
</evidence>
<evidence type="ECO:0000256" key="5">
    <source>
        <dbReference type="ARBA" id="ARBA00022729"/>
    </source>
</evidence>
<dbReference type="EMBL" id="ABJB010444794">
    <property type="status" value="NOT_ANNOTATED_CDS"/>
    <property type="molecule type" value="Genomic_DNA"/>
</dbReference>
<feature type="binding site" evidence="16">
    <location>
        <position position="425"/>
    </location>
    <ligand>
        <name>L-glutamate</name>
        <dbReference type="ChEBI" id="CHEBI:29985"/>
    </ligand>
</feature>
<keyword evidence="5" id="KW-0732">Signal</keyword>
<dbReference type="SUPFAM" id="SSF53850">
    <property type="entry name" value="Periplasmic binding protein-like II"/>
    <property type="match status" value="1"/>
</dbReference>
<dbReference type="PaxDb" id="6945-B7P9I5"/>
<feature type="transmembrane region" description="Helical" evidence="19">
    <location>
        <begin position="550"/>
        <end position="571"/>
    </location>
</feature>
<dbReference type="GO" id="GO:1904315">
    <property type="term" value="F:transmitter-gated monoatomic ion channel activity involved in regulation of postsynaptic membrane potential"/>
    <property type="evidence" value="ECO:0000318"/>
    <property type="project" value="GO_Central"/>
</dbReference>
<feature type="disulfide bond" evidence="18">
    <location>
        <begin position="658"/>
        <end position="715"/>
    </location>
</feature>
<dbReference type="InterPro" id="IPR019594">
    <property type="entry name" value="Glu/Gly-bd"/>
</dbReference>
<evidence type="ECO:0000256" key="6">
    <source>
        <dbReference type="ARBA" id="ARBA00022989"/>
    </source>
</evidence>
<evidence type="ECO:0000256" key="3">
    <source>
        <dbReference type="ARBA" id="ARBA00022475"/>
    </source>
</evidence>
<evidence type="ECO:0000256" key="1">
    <source>
        <dbReference type="ARBA" id="ARBA00008685"/>
    </source>
</evidence>
<dbReference type="Pfam" id="PF01094">
    <property type="entry name" value="ANF_receptor"/>
    <property type="match status" value="1"/>
</dbReference>
<organism>
    <name type="scientific">Ixodes scapularis</name>
    <name type="common">Black-legged tick</name>
    <name type="synonym">Deer tick</name>
    <dbReference type="NCBI Taxonomy" id="6945"/>
    <lineage>
        <taxon>Eukaryota</taxon>
        <taxon>Metazoa</taxon>
        <taxon>Ecdysozoa</taxon>
        <taxon>Arthropoda</taxon>
        <taxon>Chelicerata</taxon>
        <taxon>Arachnida</taxon>
        <taxon>Acari</taxon>
        <taxon>Parasitiformes</taxon>
        <taxon>Ixodida</taxon>
        <taxon>Ixodoidea</taxon>
        <taxon>Ixodidae</taxon>
        <taxon>Ixodinae</taxon>
        <taxon>Ixodes</taxon>
    </lineage>
</organism>
<evidence type="ECO:0000256" key="18">
    <source>
        <dbReference type="PIRSR" id="PIRSR601508-3"/>
    </source>
</evidence>
<comment type="similarity">
    <text evidence="1">Belongs to the glutamate-gated ion channel (TC 1.A.10.1) family.</text>
</comment>
<dbReference type="SMART" id="SM00079">
    <property type="entry name" value="PBPe"/>
    <property type="match status" value="1"/>
</dbReference>
<dbReference type="InterPro" id="IPR028082">
    <property type="entry name" value="Peripla_BP_I"/>
</dbReference>
<feature type="non-terminal residue" evidence="22">
    <location>
        <position position="1"/>
    </location>
</feature>
<feature type="binding site" evidence="16">
    <location>
        <position position="420"/>
    </location>
    <ligand>
        <name>L-glutamate</name>
        <dbReference type="ChEBI" id="CHEBI:29985"/>
    </ligand>
</feature>
<evidence type="ECO:0000256" key="13">
    <source>
        <dbReference type="ARBA" id="ARBA00023286"/>
    </source>
</evidence>
<keyword evidence="14" id="KW-0407">Ion channel</keyword>
<dbReference type="EMBL" id="DS664102">
    <property type="protein sequence ID" value="EEC03257.1"/>
    <property type="molecule type" value="Genomic_DNA"/>
</dbReference>
<dbReference type="PANTHER" id="PTHR18966">
    <property type="entry name" value="IONOTROPIC GLUTAMATE RECEPTOR"/>
    <property type="match status" value="1"/>
</dbReference>
<evidence type="ECO:0000256" key="9">
    <source>
        <dbReference type="ARBA" id="ARBA00023136"/>
    </source>
</evidence>
<keyword evidence="3" id="KW-1003">Cell membrane</keyword>
<evidence type="ECO:0000256" key="4">
    <source>
        <dbReference type="ARBA" id="ARBA00022692"/>
    </source>
</evidence>
<sequence>VCSLLQQGVIAVMGPPDPTTALLARKACAAHRVPHVYMHREQHGPGPPLDGASFTLTPSPEEIGVAIRDLVTAQRWNHFTIVYDKPDALIRLRATVALLAPASGPAVTVSLRTIFRDQDPAPVLRDITKSGESNIILDIDATRLGDVLRQAQKIGMLTEYHNYIVTTLDLHTVDLSEFRYSRTNLSGFELLDRDLWQQDLGLTKEAYAKTGIYPLFIRSRPTRRPLSVSCRHIDCSTNVERLVALNPFSAETVLYALGGHSKYVCLSMQIHFFGLTGPVHLDRFGRRENITLHVVQLKKAGLASIGTWSLKAGLKITRTTSMVQEEILDTLKRKTFQITTLINSPYVMLKKSASQLSGNDRFEGFCVDLVRELSLLLGFRYQLRLVRDGAYGTKDSTGRWNGMVRELVDREADLALGDLTITYVREEAVDFTMPFMTLGIGILFRKPQGDRTLFFFLSPLSSDVWLCVAVSYLGVSFLLCLLARFSPAESGLKRRSCCCEGTLSPCGHSKESELKNQFTLLNSLWFTISAIMQQGCDASPRSASGRLLAASWWFFSFVAISTYTANLASFLTRERLRSPIQSAEDLVKQSDVRYGCVRSGSTEAFFKAINYTTYERMWQAMKHSMVESNSEGVSRVLSEAYAFLMESTSIEYVAQRHCQLNQVGGLLDSKGYGIATPTGSPYRNLLSSAILRLQESGTLQLLKERWWNVDTRGRCPEDAGSGVSSLSAASELGLSKVGGVFVVLLAGLGFACIIAVVEFL</sequence>
<dbReference type="InterPro" id="IPR001320">
    <property type="entry name" value="Iontro_rcpt_C"/>
</dbReference>
<feature type="binding site" evidence="16">
    <location>
        <position position="646"/>
    </location>
    <ligand>
        <name>L-glutamate</name>
        <dbReference type="ChEBI" id="CHEBI:29985"/>
    </ligand>
</feature>
<dbReference type="GO" id="GO:0098839">
    <property type="term" value="C:postsynaptic density membrane"/>
    <property type="evidence" value="ECO:0000318"/>
    <property type="project" value="GO_Central"/>
</dbReference>
<dbReference type="FunFam" id="3.40.190.10:FF:000001">
    <property type="entry name" value="Glutamate receptor ionotropic, kainate 2"/>
    <property type="match status" value="1"/>
</dbReference>
<evidence type="ECO:0000313" key="22">
    <source>
        <dbReference type="EMBL" id="EEC03257.1"/>
    </source>
</evidence>
<keyword evidence="9 19" id="KW-0472">Membrane</keyword>
<feature type="binding site" evidence="16">
    <location>
        <position position="601"/>
    </location>
    <ligand>
        <name>L-glutamate</name>
        <dbReference type="ChEBI" id="CHEBI:29985"/>
    </ligand>
</feature>
<evidence type="ECO:0000256" key="11">
    <source>
        <dbReference type="ARBA" id="ARBA00023180"/>
    </source>
</evidence>
<dbReference type="GO" id="GO:0008066">
    <property type="term" value="F:glutamate receptor activity"/>
    <property type="evidence" value="ECO:0000318"/>
    <property type="project" value="GO_Central"/>
</dbReference>
<dbReference type="EMBL" id="ABJB011128658">
    <property type="status" value="NOT_ANNOTATED_CDS"/>
    <property type="molecule type" value="Genomic_DNA"/>
</dbReference>
<evidence type="ECO:0000256" key="16">
    <source>
        <dbReference type="PIRSR" id="PIRSR601508-1"/>
    </source>
</evidence>
<dbReference type="Proteomes" id="UP000001555">
    <property type="component" value="Unassembled WGS sequence"/>
</dbReference>
<dbReference type="VEuPathDB" id="VectorBase:ISCW001842"/>
<dbReference type="FunFam" id="1.10.287.70:FF:000105">
    <property type="entry name" value="Eye-enriched kainate receptor, isoform A"/>
    <property type="match status" value="1"/>
</dbReference>
<dbReference type="EnsemblMetazoa" id="ISCW001842-RA">
    <property type="protein sequence ID" value="ISCW001842-PA"/>
    <property type="gene ID" value="ISCW001842"/>
</dbReference>
<evidence type="ECO:0000256" key="7">
    <source>
        <dbReference type="ARBA" id="ARBA00023018"/>
    </source>
</evidence>
<dbReference type="InterPro" id="IPR015683">
    <property type="entry name" value="Ionotropic_Glu_rcpt"/>
</dbReference>
<dbReference type="AlphaFoldDB" id="B7P9I5"/>
<dbReference type="VEuPathDB" id="VectorBase:ISCI001842"/>
<evidence type="ECO:0000259" key="20">
    <source>
        <dbReference type="SMART" id="SM00079"/>
    </source>
</evidence>
<reference evidence="22 24" key="1">
    <citation type="submission" date="2008-03" db="EMBL/GenBank/DDBJ databases">
        <title>Annotation of Ixodes scapularis.</title>
        <authorList>
            <consortium name="Ixodes scapularis Genome Project Consortium"/>
            <person name="Caler E."/>
            <person name="Hannick L.I."/>
            <person name="Bidwell S."/>
            <person name="Joardar V."/>
            <person name="Thiagarajan M."/>
            <person name="Amedeo P."/>
            <person name="Galinsky K.J."/>
            <person name="Schobel S."/>
            <person name="Inman J."/>
            <person name="Hostetler J."/>
            <person name="Miller J."/>
            <person name="Hammond M."/>
            <person name="Megy K."/>
            <person name="Lawson D."/>
            <person name="Kodira C."/>
            <person name="Sutton G."/>
            <person name="Meyer J."/>
            <person name="Hill C.A."/>
            <person name="Birren B."/>
            <person name="Nene V."/>
            <person name="Collins F."/>
            <person name="Alarcon-Chaidez F."/>
            <person name="Wikel S."/>
            <person name="Strausberg R."/>
        </authorList>
    </citation>
    <scope>NUCLEOTIDE SEQUENCE [LARGE SCALE GENOMIC DNA]</scope>
    <source>
        <strain evidence="24">Wikel</strain>
        <strain evidence="22">Wikel colony</strain>
    </source>
</reference>
<dbReference type="OrthoDB" id="5984008at2759"/>
<dbReference type="SUPFAM" id="SSF53822">
    <property type="entry name" value="Periplasmic binding protein-like I"/>
    <property type="match status" value="1"/>
</dbReference>
<comment type="subcellular location">
    <subcellularLocation>
        <location evidence="15">Postsynaptic cell membrane</location>
        <topology evidence="15">Multi-pass membrane protein</topology>
    </subcellularLocation>
</comment>
<dbReference type="FunFam" id="3.40.190.10:FF:000061">
    <property type="entry name" value="Glutamate receptor, ionotropic kainate"/>
    <property type="match status" value="1"/>
</dbReference>
<dbReference type="Gene3D" id="3.40.50.2300">
    <property type="match status" value="2"/>
</dbReference>
<evidence type="ECO:0000256" key="12">
    <source>
        <dbReference type="ARBA" id="ARBA00023257"/>
    </source>
</evidence>
<feature type="domain" description="Ionotropic glutamate receptor C-terminal" evidence="20">
    <location>
        <begin position="335"/>
        <end position="709"/>
    </location>
</feature>
<keyword evidence="12" id="KW-0628">Postsynaptic cell membrane</keyword>
<feature type="site" description="Crucial to convey clamshell closure to channel opening" evidence="17">
    <location>
        <position position="580"/>
    </location>
</feature>
<dbReference type="GO" id="GO:0005886">
    <property type="term" value="C:plasma membrane"/>
    <property type="evidence" value="ECO:0000318"/>
    <property type="project" value="GO_Central"/>
</dbReference>
<feature type="transmembrane region" description="Helical" evidence="19">
    <location>
        <begin position="737"/>
        <end position="757"/>
    </location>
</feature>
<evidence type="ECO:0000256" key="17">
    <source>
        <dbReference type="PIRSR" id="PIRSR601508-2"/>
    </source>
</evidence>
<evidence type="ECO:0000259" key="21">
    <source>
        <dbReference type="SMART" id="SM00918"/>
    </source>
</evidence>
<dbReference type="PRINTS" id="PR00177">
    <property type="entry name" value="NMDARECEPTOR"/>
</dbReference>
<evidence type="ECO:0000256" key="19">
    <source>
        <dbReference type="SAM" id="Phobius"/>
    </source>
</evidence>
<dbReference type="HOGENOM" id="CLU_007257_1_1_1"/>
<keyword evidence="4 19" id="KW-0812">Transmembrane</keyword>
<keyword evidence="24" id="KW-1185">Reference proteome</keyword>
<dbReference type="GO" id="GO:0035249">
    <property type="term" value="P:synaptic transmission, glutamatergic"/>
    <property type="evidence" value="ECO:0000318"/>
    <property type="project" value="GO_Central"/>
</dbReference>
<proteinExistence type="inferred from homology"/>
<evidence type="ECO:0000256" key="15">
    <source>
        <dbReference type="ARBA" id="ARBA00034104"/>
    </source>
</evidence>
<feature type="binding site" evidence="16">
    <location>
        <position position="602"/>
    </location>
    <ligand>
        <name>L-glutamate</name>
        <dbReference type="ChEBI" id="CHEBI:29985"/>
    </ligand>
</feature>
<dbReference type="SMR" id="B7P9I5"/>
<feature type="domain" description="Ionotropic glutamate receptor L-glutamate and glycine-binding" evidence="21">
    <location>
        <begin position="345"/>
        <end position="409"/>
    </location>
</feature>
<protein>
    <submittedName>
        <fullName evidence="22 23">Glutamate receptor, putative</fullName>
    </submittedName>
</protein>
<dbReference type="SMART" id="SM00918">
    <property type="entry name" value="Lig_chan-Glu_bd"/>
    <property type="match status" value="1"/>
</dbReference>
<dbReference type="EMBL" id="ABJB010378680">
    <property type="status" value="NOT_ANNOTATED_CDS"/>
    <property type="molecule type" value="Genomic_DNA"/>
</dbReference>